<sequence length="110" mass="12423">MRVLVESFLIYMLLVFIFFVSLEYVIMNKQIITAREFHSACVDNIENAAFDTNTIKAWEENAQKNGFNLLVKSVDGANILSPCYYVEVTYNTGIRLLGVSGEGVIQGYAR</sequence>
<keyword evidence="3" id="KW-1185">Reference proteome</keyword>
<evidence type="ECO:0008006" key="4">
    <source>
        <dbReference type="Google" id="ProtNLM"/>
    </source>
</evidence>
<keyword evidence="1" id="KW-0472">Membrane</keyword>
<dbReference type="EMBL" id="FQYT01000010">
    <property type="protein sequence ID" value="SHJ01751.1"/>
    <property type="molecule type" value="Genomic_DNA"/>
</dbReference>
<dbReference type="AlphaFoldDB" id="A0A1M6FVI3"/>
<dbReference type="OrthoDB" id="2059201at2"/>
<keyword evidence="1" id="KW-0812">Transmembrane</keyword>
<dbReference type="STRING" id="1122934.SAMN02745691_01214"/>
<proteinExistence type="predicted"/>
<protein>
    <recommendedName>
        <fullName evidence="4">TadE-like protein</fullName>
    </recommendedName>
</protein>
<organism evidence="2 3">
    <name type="scientific">Parasporobacterium paucivorans DSM 15970</name>
    <dbReference type="NCBI Taxonomy" id="1122934"/>
    <lineage>
        <taxon>Bacteria</taxon>
        <taxon>Bacillati</taxon>
        <taxon>Bacillota</taxon>
        <taxon>Clostridia</taxon>
        <taxon>Lachnospirales</taxon>
        <taxon>Lachnospiraceae</taxon>
        <taxon>Parasporobacterium</taxon>
    </lineage>
</organism>
<feature type="transmembrane region" description="Helical" evidence="1">
    <location>
        <begin position="6"/>
        <end position="26"/>
    </location>
</feature>
<evidence type="ECO:0000313" key="2">
    <source>
        <dbReference type="EMBL" id="SHJ01751.1"/>
    </source>
</evidence>
<accession>A0A1M6FVI3</accession>
<evidence type="ECO:0000256" key="1">
    <source>
        <dbReference type="SAM" id="Phobius"/>
    </source>
</evidence>
<name>A0A1M6FVI3_9FIRM</name>
<dbReference type="RefSeq" id="WP_073993461.1">
    <property type="nucleotide sequence ID" value="NZ_FQYT01000010.1"/>
</dbReference>
<reference evidence="2 3" key="1">
    <citation type="submission" date="2016-11" db="EMBL/GenBank/DDBJ databases">
        <authorList>
            <person name="Jaros S."/>
            <person name="Januszkiewicz K."/>
            <person name="Wedrychowicz H."/>
        </authorList>
    </citation>
    <scope>NUCLEOTIDE SEQUENCE [LARGE SCALE GENOMIC DNA]</scope>
    <source>
        <strain evidence="2 3">DSM 15970</strain>
    </source>
</reference>
<evidence type="ECO:0000313" key="3">
    <source>
        <dbReference type="Proteomes" id="UP000184342"/>
    </source>
</evidence>
<dbReference type="Proteomes" id="UP000184342">
    <property type="component" value="Unassembled WGS sequence"/>
</dbReference>
<keyword evidence="1" id="KW-1133">Transmembrane helix</keyword>
<gene>
    <name evidence="2" type="ORF">SAMN02745691_01214</name>
</gene>